<organism evidence="2 3">
    <name type="scientific">Reticulomyxa filosa</name>
    <dbReference type="NCBI Taxonomy" id="46433"/>
    <lineage>
        <taxon>Eukaryota</taxon>
        <taxon>Sar</taxon>
        <taxon>Rhizaria</taxon>
        <taxon>Retaria</taxon>
        <taxon>Foraminifera</taxon>
        <taxon>Monothalamids</taxon>
        <taxon>Reticulomyxidae</taxon>
        <taxon>Reticulomyxa</taxon>
    </lineage>
</organism>
<feature type="transmembrane region" description="Helical" evidence="1">
    <location>
        <begin position="220"/>
        <end position="238"/>
    </location>
</feature>
<dbReference type="AlphaFoldDB" id="X6LQY1"/>
<evidence type="ECO:0000313" key="2">
    <source>
        <dbReference type="EMBL" id="ETO04283.1"/>
    </source>
</evidence>
<feature type="transmembrane region" description="Helical" evidence="1">
    <location>
        <begin position="79"/>
        <end position="102"/>
    </location>
</feature>
<proteinExistence type="predicted"/>
<feature type="transmembrane region" description="Helical" evidence="1">
    <location>
        <begin position="180"/>
        <end position="200"/>
    </location>
</feature>
<evidence type="ECO:0000313" key="3">
    <source>
        <dbReference type="Proteomes" id="UP000023152"/>
    </source>
</evidence>
<accession>X6LQY1</accession>
<reference evidence="2 3" key="1">
    <citation type="journal article" date="2013" name="Curr. Biol.">
        <title>The Genome of the Foraminiferan Reticulomyxa filosa.</title>
        <authorList>
            <person name="Glockner G."/>
            <person name="Hulsmann N."/>
            <person name="Schleicher M."/>
            <person name="Noegel A.A."/>
            <person name="Eichinger L."/>
            <person name="Gallinger C."/>
            <person name="Pawlowski J."/>
            <person name="Sierra R."/>
            <person name="Euteneuer U."/>
            <person name="Pillet L."/>
            <person name="Moustafa A."/>
            <person name="Platzer M."/>
            <person name="Groth M."/>
            <person name="Szafranski K."/>
            <person name="Schliwa M."/>
        </authorList>
    </citation>
    <scope>NUCLEOTIDE SEQUENCE [LARGE SCALE GENOMIC DNA]</scope>
</reference>
<feature type="transmembrane region" description="Helical" evidence="1">
    <location>
        <begin position="6"/>
        <end position="29"/>
    </location>
</feature>
<gene>
    <name evidence="2" type="ORF">RFI_33115</name>
</gene>
<feature type="transmembrane region" description="Helical" evidence="1">
    <location>
        <begin position="154"/>
        <end position="173"/>
    </location>
</feature>
<keyword evidence="1" id="KW-0812">Transmembrane</keyword>
<sequence length="317" mass="37048">MAASNYHYIILLVMTLFNCLASSVGLFYLKRFWELRQFPVITKRHHVLVACFNLCVFEYFCVEKPLNLYISMLNKSGTVFWVATVLEDIAFSIGIYGCAFILTARVWLLSYDVHLSLANSQKRWMHYLNSKIESVSDSHWYIQHKNTLGNEQYLLLYIVTPGVTCIAVITNILSAFNVIALSYAIKTTMFLLLLLVAMYIWKYKLPAYYDYIYARFEIKLLIHVGGVSIIAYFSYSLLRILDSNDHLVSFFTKLVVFNFIAVFTMLPLCLCGTFVVLKWTGLDDFYNEYKFFFFYFLISIPPPSPPLPYFLRIHYYV</sequence>
<feature type="transmembrane region" description="Helical" evidence="1">
    <location>
        <begin position="289"/>
        <end position="311"/>
    </location>
</feature>
<dbReference type="Proteomes" id="UP000023152">
    <property type="component" value="Unassembled WGS sequence"/>
</dbReference>
<keyword evidence="1" id="KW-0472">Membrane</keyword>
<evidence type="ECO:0000256" key="1">
    <source>
        <dbReference type="SAM" id="Phobius"/>
    </source>
</evidence>
<keyword evidence="3" id="KW-1185">Reference proteome</keyword>
<protein>
    <submittedName>
        <fullName evidence="2">Uncharacterized protein</fullName>
    </submittedName>
</protein>
<feature type="transmembrane region" description="Helical" evidence="1">
    <location>
        <begin position="250"/>
        <end position="277"/>
    </location>
</feature>
<dbReference type="EMBL" id="ASPP01029571">
    <property type="protein sequence ID" value="ETO04283.1"/>
    <property type="molecule type" value="Genomic_DNA"/>
</dbReference>
<keyword evidence="1" id="KW-1133">Transmembrane helix</keyword>
<comment type="caution">
    <text evidence="2">The sequence shown here is derived from an EMBL/GenBank/DDBJ whole genome shotgun (WGS) entry which is preliminary data.</text>
</comment>
<name>X6LQY1_RETFI</name>